<dbReference type="AlphaFoldDB" id="L1NF41"/>
<dbReference type="Proteomes" id="UP000010408">
    <property type="component" value="Unassembled WGS sequence"/>
</dbReference>
<feature type="domain" description="HTH araC/xylS-type" evidence="4">
    <location>
        <begin position="214"/>
        <end position="295"/>
    </location>
</feature>
<gene>
    <name evidence="5" type="ORF">HMPREF9134_00862</name>
</gene>
<dbReference type="SUPFAM" id="SSF46689">
    <property type="entry name" value="Homeodomain-like"/>
    <property type="match status" value="1"/>
</dbReference>
<evidence type="ECO:0000259" key="4">
    <source>
        <dbReference type="PROSITE" id="PS01124"/>
    </source>
</evidence>
<proteinExistence type="predicted"/>
<dbReference type="SMART" id="SM00342">
    <property type="entry name" value="HTH_ARAC"/>
    <property type="match status" value="1"/>
</dbReference>
<reference evidence="5 6" key="1">
    <citation type="submission" date="2012-05" db="EMBL/GenBank/DDBJ databases">
        <authorList>
            <person name="Weinstock G."/>
            <person name="Sodergren E."/>
            <person name="Lobos E.A."/>
            <person name="Fulton L."/>
            <person name="Fulton R."/>
            <person name="Courtney L."/>
            <person name="Fronick C."/>
            <person name="O'Laughlin M."/>
            <person name="Godfrey J."/>
            <person name="Wilson R.M."/>
            <person name="Miner T."/>
            <person name="Farmer C."/>
            <person name="Delehaunty K."/>
            <person name="Cordes M."/>
            <person name="Minx P."/>
            <person name="Tomlinson C."/>
            <person name="Chen J."/>
            <person name="Wollam A."/>
            <person name="Pepin K.H."/>
            <person name="Bhonagiri V."/>
            <person name="Zhang X."/>
            <person name="Suruliraj S."/>
            <person name="Warren W."/>
            <person name="Mitreva M."/>
            <person name="Mardis E.R."/>
            <person name="Wilson R.K."/>
        </authorList>
    </citation>
    <scope>NUCLEOTIDE SEQUENCE [LARGE SCALE GENOMIC DNA]</scope>
    <source>
        <strain evidence="5 6">F0037</strain>
    </source>
</reference>
<dbReference type="GO" id="GO:0043565">
    <property type="term" value="F:sequence-specific DNA binding"/>
    <property type="evidence" value="ECO:0007669"/>
    <property type="project" value="InterPro"/>
</dbReference>
<protein>
    <submittedName>
        <fullName evidence="5">Transcriptional regulator, AraC family</fullName>
    </submittedName>
</protein>
<evidence type="ECO:0000256" key="3">
    <source>
        <dbReference type="ARBA" id="ARBA00023163"/>
    </source>
</evidence>
<dbReference type="GO" id="GO:0003700">
    <property type="term" value="F:DNA-binding transcription factor activity"/>
    <property type="evidence" value="ECO:0007669"/>
    <property type="project" value="InterPro"/>
</dbReference>
<dbReference type="RefSeq" id="WP_005469194.1">
    <property type="nucleotide sequence ID" value="NZ_KB291045.1"/>
</dbReference>
<sequence>MRKTTIPLLQEDEPLFSGQSVFKHKSAALISMPQLRKLSGNKTLFFKAEGDYYLLFLLSGAAEIRVNGEQEVERYSAGQMILVPMGLLIELRAEEELECLAFHFLPSIHLCARQCPEKPTRDFSHLEMVPRTPVLTHLPFSRGVELWTKSILEYLQYSLADLRLFDVKLQELFLLLRMNYARKIQDEFLRFFHCKHTGFVSRVFKHHLSCRKAEDLAEKLGVSTAVLTRLFEEEFGTTPLKWLLQQRARYVYRDIVDGNLTFTEIAELYHLTSPCYLSAFCRRTFGQSPSKIRRGVLQADDDEADDAEEK</sequence>
<dbReference type="Gene3D" id="1.10.10.60">
    <property type="entry name" value="Homeodomain-like"/>
    <property type="match status" value="1"/>
</dbReference>
<keyword evidence="2" id="KW-0238">DNA-binding</keyword>
<evidence type="ECO:0000256" key="1">
    <source>
        <dbReference type="ARBA" id="ARBA00023015"/>
    </source>
</evidence>
<evidence type="ECO:0000313" key="6">
    <source>
        <dbReference type="Proteomes" id="UP000010408"/>
    </source>
</evidence>
<dbReference type="PANTHER" id="PTHR43280:SF2">
    <property type="entry name" value="HTH-TYPE TRANSCRIPTIONAL REGULATOR EXSA"/>
    <property type="match status" value="1"/>
</dbReference>
<comment type="caution">
    <text evidence="5">The sequence shown here is derived from an EMBL/GenBank/DDBJ whole genome shotgun (WGS) entry which is preliminary data.</text>
</comment>
<dbReference type="EMBL" id="AMEQ01000024">
    <property type="protein sequence ID" value="EKY01802.1"/>
    <property type="molecule type" value="Genomic_DNA"/>
</dbReference>
<dbReference type="InterPro" id="IPR011051">
    <property type="entry name" value="RmlC_Cupin_sf"/>
</dbReference>
<dbReference type="PANTHER" id="PTHR43280">
    <property type="entry name" value="ARAC-FAMILY TRANSCRIPTIONAL REGULATOR"/>
    <property type="match status" value="1"/>
</dbReference>
<dbReference type="Pfam" id="PF12833">
    <property type="entry name" value="HTH_18"/>
    <property type="match status" value="1"/>
</dbReference>
<keyword evidence="1" id="KW-0805">Transcription regulation</keyword>
<name>L1NF41_9PORP</name>
<dbReference type="eggNOG" id="COG2207">
    <property type="taxonomic scope" value="Bacteria"/>
</dbReference>
<dbReference type="InterPro" id="IPR009057">
    <property type="entry name" value="Homeodomain-like_sf"/>
</dbReference>
<keyword evidence="3" id="KW-0804">Transcription</keyword>
<evidence type="ECO:0000313" key="5">
    <source>
        <dbReference type="EMBL" id="EKY01802.1"/>
    </source>
</evidence>
<dbReference type="STRING" id="1127696.HMPREF9134_00862"/>
<dbReference type="PATRIC" id="fig|1127696.3.peg.783"/>
<evidence type="ECO:0000256" key="2">
    <source>
        <dbReference type="ARBA" id="ARBA00023125"/>
    </source>
</evidence>
<accession>L1NF41</accession>
<dbReference type="HOGENOM" id="CLU_077934_0_0_10"/>
<dbReference type="SUPFAM" id="SSF51182">
    <property type="entry name" value="RmlC-like cupins"/>
    <property type="match status" value="1"/>
</dbReference>
<organism evidence="5 6">
    <name type="scientific">Porphyromonas catoniae F0037</name>
    <dbReference type="NCBI Taxonomy" id="1127696"/>
    <lineage>
        <taxon>Bacteria</taxon>
        <taxon>Pseudomonadati</taxon>
        <taxon>Bacteroidota</taxon>
        <taxon>Bacteroidia</taxon>
        <taxon>Bacteroidales</taxon>
        <taxon>Porphyromonadaceae</taxon>
        <taxon>Porphyromonas</taxon>
    </lineage>
</organism>
<dbReference type="PROSITE" id="PS01124">
    <property type="entry name" value="HTH_ARAC_FAMILY_2"/>
    <property type="match status" value="1"/>
</dbReference>
<dbReference type="InterPro" id="IPR018060">
    <property type="entry name" value="HTH_AraC"/>
</dbReference>